<gene>
    <name evidence="1" type="ORF">MEUPH1_LOCUS10041</name>
</gene>
<dbReference type="Proteomes" id="UP001160148">
    <property type="component" value="Unassembled WGS sequence"/>
</dbReference>
<sequence length="259" mass="29840">MTSTIYAAFVLQQHELESNGDLTHQIMIFTESEDPAHSPYVKMKNVSMDVLAEAIQKRLGDHSAYKFLNRRSDDDRDGVMLYAIPTVETDDEELDQFKFVSSHEGTKRVLTEVMEDLGCEYTRLLPDIEISRVDSMATWTLTVSESHEYHELRLTPGNRCTNDDVTPHTSTAELQINNIRLSEILYLAEYTHTISPNLERYCDVPLYLGSKRTCERFKFPKTAKTSAQIVREIQRKIDRTHVPLSELWNIVMGGVKFFI</sequence>
<organism evidence="1 2">
    <name type="scientific">Macrosiphum euphorbiae</name>
    <name type="common">potato aphid</name>
    <dbReference type="NCBI Taxonomy" id="13131"/>
    <lineage>
        <taxon>Eukaryota</taxon>
        <taxon>Metazoa</taxon>
        <taxon>Ecdysozoa</taxon>
        <taxon>Arthropoda</taxon>
        <taxon>Hexapoda</taxon>
        <taxon>Insecta</taxon>
        <taxon>Pterygota</taxon>
        <taxon>Neoptera</taxon>
        <taxon>Paraneoptera</taxon>
        <taxon>Hemiptera</taxon>
        <taxon>Sternorrhyncha</taxon>
        <taxon>Aphidomorpha</taxon>
        <taxon>Aphidoidea</taxon>
        <taxon>Aphididae</taxon>
        <taxon>Macrosiphini</taxon>
        <taxon>Macrosiphum</taxon>
    </lineage>
</organism>
<proteinExistence type="predicted"/>
<evidence type="ECO:0000313" key="1">
    <source>
        <dbReference type="EMBL" id="CAI6353984.1"/>
    </source>
</evidence>
<dbReference type="EMBL" id="CARXXK010000002">
    <property type="protein sequence ID" value="CAI6353984.1"/>
    <property type="molecule type" value="Genomic_DNA"/>
</dbReference>
<reference evidence="1 2" key="1">
    <citation type="submission" date="2023-01" db="EMBL/GenBank/DDBJ databases">
        <authorList>
            <person name="Whitehead M."/>
        </authorList>
    </citation>
    <scope>NUCLEOTIDE SEQUENCE [LARGE SCALE GENOMIC DNA]</scope>
</reference>
<evidence type="ECO:0000313" key="2">
    <source>
        <dbReference type="Proteomes" id="UP001160148"/>
    </source>
</evidence>
<dbReference type="AlphaFoldDB" id="A0AAV0WDL0"/>
<name>A0AAV0WDL0_9HEMI</name>
<comment type="caution">
    <text evidence="1">The sequence shown here is derived from an EMBL/GenBank/DDBJ whole genome shotgun (WGS) entry which is preliminary data.</text>
</comment>
<accession>A0AAV0WDL0</accession>
<keyword evidence="2" id="KW-1185">Reference proteome</keyword>
<protein>
    <submittedName>
        <fullName evidence="1">Uncharacterized protein</fullName>
    </submittedName>
</protein>